<feature type="transmembrane region" description="Helical" evidence="1">
    <location>
        <begin position="143"/>
        <end position="164"/>
    </location>
</feature>
<comment type="caution">
    <text evidence="2">The sequence shown here is derived from an EMBL/GenBank/DDBJ whole genome shotgun (WGS) entry which is preliminary data.</text>
</comment>
<evidence type="ECO:0000313" key="2">
    <source>
        <dbReference type="EMBL" id="ROP38521.1"/>
    </source>
</evidence>
<keyword evidence="3" id="KW-1185">Reference proteome</keyword>
<keyword evidence="1" id="KW-1133">Transmembrane helix</keyword>
<gene>
    <name evidence="2" type="ORF">EDD40_3877</name>
</gene>
<feature type="transmembrane region" description="Helical" evidence="1">
    <location>
        <begin position="119"/>
        <end position="137"/>
    </location>
</feature>
<dbReference type="EMBL" id="RJKM01000001">
    <property type="protein sequence ID" value="ROP38521.1"/>
    <property type="molecule type" value="Genomic_DNA"/>
</dbReference>
<feature type="transmembrane region" description="Helical" evidence="1">
    <location>
        <begin position="12"/>
        <end position="32"/>
    </location>
</feature>
<accession>A0A3N1H7V5</accession>
<dbReference type="Proteomes" id="UP000268727">
    <property type="component" value="Unassembled WGS sequence"/>
</dbReference>
<keyword evidence="1" id="KW-0472">Membrane</keyword>
<feature type="transmembrane region" description="Helical" evidence="1">
    <location>
        <begin position="78"/>
        <end position="99"/>
    </location>
</feature>
<dbReference type="RefSeq" id="WP_123744151.1">
    <property type="nucleotide sequence ID" value="NZ_RJKM01000001.1"/>
</dbReference>
<proteinExistence type="predicted"/>
<organism evidence="2 3">
    <name type="scientific">Saccharothrix texasensis</name>
    <dbReference type="NCBI Taxonomy" id="103734"/>
    <lineage>
        <taxon>Bacteria</taxon>
        <taxon>Bacillati</taxon>
        <taxon>Actinomycetota</taxon>
        <taxon>Actinomycetes</taxon>
        <taxon>Pseudonocardiales</taxon>
        <taxon>Pseudonocardiaceae</taxon>
        <taxon>Saccharothrix</taxon>
    </lineage>
</organism>
<dbReference type="OrthoDB" id="3689655at2"/>
<evidence type="ECO:0000313" key="3">
    <source>
        <dbReference type="Proteomes" id="UP000268727"/>
    </source>
</evidence>
<dbReference type="AlphaFoldDB" id="A0A3N1H7V5"/>
<sequence length="168" mass="17037">MRAELGVGLPGWVLRASIVVVAAGAAWVLALNGVDWPALALYGALVLAAAAIPASAAVALIIGYPAAAMVFATDEPSWPGVFVLVVLLHLLHVLSAYAAVLPIGSRIHPAALKAPAKRFVAVQLSVLAFGVVVLLLPGGRTDAAVEVVGLVCAVGLVVGTVLLMRRKG</sequence>
<name>A0A3N1H7V5_9PSEU</name>
<reference evidence="2 3" key="1">
    <citation type="submission" date="2018-11" db="EMBL/GenBank/DDBJ databases">
        <title>Sequencing the genomes of 1000 actinobacteria strains.</title>
        <authorList>
            <person name="Klenk H.-P."/>
        </authorList>
    </citation>
    <scope>NUCLEOTIDE SEQUENCE [LARGE SCALE GENOMIC DNA]</scope>
    <source>
        <strain evidence="2 3">DSM 44231</strain>
    </source>
</reference>
<evidence type="ECO:0000256" key="1">
    <source>
        <dbReference type="SAM" id="Phobius"/>
    </source>
</evidence>
<protein>
    <submittedName>
        <fullName evidence="2">Uncharacterized protein</fullName>
    </submittedName>
</protein>
<keyword evidence="1" id="KW-0812">Transmembrane</keyword>
<feature type="transmembrane region" description="Helical" evidence="1">
    <location>
        <begin position="39"/>
        <end position="66"/>
    </location>
</feature>